<dbReference type="PROSITE" id="PS51186">
    <property type="entry name" value="GNAT"/>
    <property type="match status" value="1"/>
</dbReference>
<dbReference type="InterPro" id="IPR000182">
    <property type="entry name" value="GNAT_dom"/>
</dbReference>
<dbReference type="Pfam" id="PF00583">
    <property type="entry name" value="Acetyltransf_1"/>
    <property type="match status" value="1"/>
</dbReference>
<proteinExistence type="predicted"/>
<gene>
    <name evidence="3" type="ORF">HMPREF9156_00539</name>
</gene>
<comment type="caution">
    <text evidence="3">The sequence shown here is derived from an EMBL/GenBank/DDBJ whole genome shotgun (WGS) entry which is preliminary data.</text>
</comment>
<dbReference type="STRING" id="857290.HMPREF9156_00539"/>
<dbReference type="AlphaFoldDB" id="J0D558"/>
<dbReference type="Gene3D" id="3.40.630.30">
    <property type="match status" value="1"/>
</dbReference>
<dbReference type="eggNOG" id="COG1246">
    <property type="taxonomic scope" value="Bacteria"/>
</dbReference>
<reference evidence="3 4" key="1">
    <citation type="submission" date="2012-01" db="EMBL/GenBank/DDBJ databases">
        <title>The Genome Sequence of Scardovia wiggsiae F0424.</title>
        <authorList>
            <consortium name="The Broad Institute Genome Sequencing Platform"/>
            <person name="Earl A."/>
            <person name="Ward D."/>
            <person name="Feldgarden M."/>
            <person name="Gevers D."/>
            <person name="Izard J."/>
            <person name="Ganesan A."/>
            <person name="Baranova O.V."/>
            <person name="Blanton J.M."/>
            <person name="Tanner A.C."/>
            <person name="Mathney J."/>
            <person name="Dewhirst F.E."/>
            <person name="Young S.K."/>
            <person name="Zeng Q."/>
            <person name="Gargeya S."/>
            <person name="Fitzgerald M."/>
            <person name="Haas B."/>
            <person name="Abouelleil A."/>
            <person name="Alvarado L."/>
            <person name="Arachchi H.M."/>
            <person name="Berlin A."/>
            <person name="Chapman S.B."/>
            <person name="Gearin G."/>
            <person name="Goldberg J."/>
            <person name="Griggs A."/>
            <person name="Gujja S."/>
            <person name="Hansen M."/>
            <person name="Heiman D."/>
            <person name="Howarth C."/>
            <person name="Larimer J."/>
            <person name="Lui A."/>
            <person name="MacDonald P.J.P."/>
            <person name="McCowen C."/>
            <person name="Montmayeur A."/>
            <person name="Murphy C."/>
            <person name="Neiman D."/>
            <person name="Pearson M."/>
            <person name="Priest M."/>
            <person name="Roberts A."/>
            <person name="Saif S."/>
            <person name="Shea T."/>
            <person name="Sisk P."/>
            <person name="Stolte C."/>
            <person name="Sykes S."/>
            <person name="Wortman J."/>
            <person name="Nusbaum C."/>
            <person name="Birren B."/>
        </authorList>
    </citation>
    <scope>NUCLEOTIDE SEQUENCE [LARGE SCALE GENOMIC DNA]</scope>
    <source>
        <strain evidence="3 4">F0424</strain>
    </source>
</reference>
<sequence>MAYHESGEGGASPRESINLDGISSESQVSLRELRESDIDSIARIVQKTWFSAMDSPVPVSPDGEEKDGRAPVPDQAQNESQARRKFYAAKYDFLWYLSRCTHSVVAEADGKPLGIVLADIYSSHESGVQALKGQDTIFADYDTWIRTAVPDGNKYAEAIRQDDARTHELSDPVKPHTEAEIVLFIVDGSMRGQGLGKALWLSMLETLDRHRVRRYFLYTDTECNYMFYEYRGLLRVAEKINAKGPMGEPLDKFIYLGSPTESLSDDGQRQ</sequence>
<evidence type="ECO:0000313" key="3">
    <source>
        <dbReference type="EMBL" id="EJD65095.1"/>
    </source>
</evidence>
<name>J0D558_9BIFI</name>
<protein>
    <recommendedName>
        <fullName evidence="2">N-acetyltransferase domain-containing protein</fullName>
    </recommendedName>
</protein>
<dbReference type="EMBL" id="AGZS01000002">
    <property type="protein sequence ID" value="EJD65095.1"/>
    <property type="molecule type" value="Genomic_DNA"/>
</dbReference>
<dbReference type="HOGENOM" id="CLU_078717_0_0_11"/>
<evidence type="ECO:0000256" key="1">
    <source>
        <dbReference type="SAM" id="MobiDB-lite"/>
    </source>
</evidence>
<keyword evidence="4" id="KW-1185">Reference proteome</keyword>
<feature type="region of interest" description="Disordered" evidence="1">
    <location>
        <begin position="1"/>
        <end position="25"/>
    </location>
</feature>
<feature type="region of interest" description="Disordered" evidence="1">
    <location>
        <begin position="55"/>
        <end position="81"/>
    </location>
</feature>
<accession>J0D558</accession>
<dbReference type="CDD" id="cd04301">
    <property type="entry name" value="NAT_SF"/>
    <property type="match status" value="1"/>
</dbReference>
<dbReference type="Proteomes" id="UP000006415">
    <property type="component" value="Unassembled WGS sequence"/>
</dbReference>
<evidence type="ECO:0000259" key="2">
    <source>
        <dbReference type="PROSITE" id="PS51186"/>
    </source>
</evidence>
<dbReference type="OrthoDB" id="6711752at2"/>
<feature type="domain" description="N-acetyltransferase" evidence="2">
    <location>
        <begin position="28"/>
        <end position="251"/>
    </location>
</feature>
<dbReference type="GO" id="GO:0016747">
    <property type="term" value="F:acyltransferase activity, transferring groups other than amino-acyl groups"/>
    <property type="evidence" value="ECO:0007669"/>
    <property type="project" value="InterPro"/>
</dbReference>
<organism evidence="3 4">
    <name type="scientific">Scardovia wiggsiae F0424</name>
    <dbReference type="NCBI Taxonomy" id="857290"/>
    <lineage>
        <taxon>Bacteria</taxon>
        <taxon>Bacillati</taxon>
        <taxon>Actinomycetota</taxon>
        <taxon>Actinomycetes</taxon>
        <taxon>Bifidobacteriales</taxon>
        <taxon>Bifidobacteriaceae</taxon>
        <taxon>Scardovia</taxon>
    </lineage>
</organism>
<dbReference type="SUPFAM" id="SSF55729">
    <property type="entry name" value="Acyl-CoA N-acyltransferases (Nat)"/>
    <property type="match status" value="1"/>
</dbReference>
<dbReference type="InterPro" id="IPR016181">
    <property type="entry name" value="Acyl_CoA_acyltransferase"/>
</dbReference>
<evidence type="ECO:0000313" key="4">
    <source>
        <dbReference type="Proteomes" id="UP000006415"/>
    </source>
</evidence>